<dbReference type="EC" id="3.2.1.-" evidence="1"/>
<dbReference type="InterPro" id="IPR012341">
    <property type="entry name" value="6hp_glycosidase-like_sf"/>
</dbReference>
<dbReference type="SMART" id="SM01149">
    <property type="entry name" value="DUF1237"/>
    <property type="match status" value="1"/>
</dbReference>
<dbReference type="PANTHER" id="PTHR31047">
    <property type="entry name" value="MEIOTICALLY UP-REGULATED GENE 157 PROTEIN"/>
    <property type="match status" value="1"/>
</dbReference>
<keyword evidence="1" id="KW-0378">Hydrolase</keyword>
<dbReference type="PANTHER" id="PTHR31047:SF0">
    <property type="entry name" value="MEIOTICALLY UP-REGULATED GENE 157 PROTEIN"/>
    <property type="match status" value="1"/>
</dbReference>
<reference evidence="1 2" key="1">
    <citation type="submission" date="2021-04" db="EMBL/GenBank/DDBJ databases">
        <authorList>
            <person name="Rakotoarivonina H."/>
        </authorList>
    </citation>
    <scope>NUCLEOTIDE SEQUENCE [LARGE SCALE GENOMIC DNA]</scope>
    <source>
        <strain evidence="1 2">XE</strain>
    </source>
</reference>
<name>A0ABN7RR58_THEXY</name>
<dbReference type="Proteomes" id="UP000681526">
    <property type="component" value="Unassembled WGS sequence"/>
</dbReference>
<dbReference type="EMBL" id="CAJRAY010000019">
    <property type="protein sequence ID" value="CAG5080686.1"/>
    <property type="molecule type" value="Genomic_DNA"/>
</dbReference>
<organism evidence="1 2">
    <name type="scientific">Thermobacillus xylanilyticus</name>
    <dbReference type="NCBI Taxonomy" id="76633"/>
    <lineage>
        <taxon>Bacteria</taxon>
        <taxon>Bacillati</taxon>
        <taxon>Bacillota</taxon>
        <taxon>Bacilli</taxon>
        <taxon>Bacillales</taxon>
        <taxon>Paenibacillaceae</taxon>
        <taxon>Thermobacillus</taxon>
    </lineage>
</organism>
<dbReference type="Gene3D" id="1.50.10.10">
    <property type="match status" value="1"/>
</dbReference>
<dbReference type="RefSeq" id="WP_015253734.1">
    <property type="nucleotide sequence ID" value="NZ_CAJRAY010000019.1"/>
</dbReference>
<sequence length="430" mass="49066">MTQMLKTPQSVIRLIETVRRRLADMPEAADIFATCMQNTLQRTIQRLPDGTTYIITGDIPAMWLRDSAAQVRPYILLAKEDEEIAGMILGLIERQFRFIRLDPYANAFNAAPNGQGHQSDITEMNPWIWERKYEIDSLCYPIQLSWLLWKNAGLTAQFNGTFRQAVDLILEVWRREQHHERDSSYRFQRLNGVPTDTLIRDGRGAETRYTGMTWSGFRPSDDACTYGYLVPSNMFAVVVLRYLQEIGRDVLKDEALVQRAASLAAEIDRGIREFAVCEHPEFGPIYAYECDGMGGYVWMDDANVPSLLSIPYLGYTGADDPVYLNTRKFILSKHNPYYYEGSAGRGIGSPHTPAGYVWHIAIAMEGLTTGDPEEKKRKLRLMVETDGGAGMMHESFDANDPARFTREWFSWANMMFCELALDICGIRIEK</sequence>
<keyword evidence="2" id="KW-1185">Reference proteome</keyword>
<dbReference type="InterPro" id="IPR008928">
    <property type="entry name" value="6-hairpin_glycosidase_sf"/>
</dbReference>
<comment type="caution">
    <text evidence="1">The sequence shown here is derived from an EMBL/GenBank/DDBJ whole genome shotgun (WGS) entry which is preliminary data.</text>
</comment>
<protein>
    <submittedName>
        <fullName evidence="1">Exo-alpha-1,6-mannosidase -Glycoside Hydrolase Family 125</fullName>
        <ecNumber evidence="1">3.2.1.-</ecNumber>
    </submittedName>
</protein>
<dbReference type="Pfam" id="PF06824">
    <property type="entry name" value="Glyco_hydro_125"/>
    <property type="match status" value="1"/>
</dbReference>
<accession>A0ABN7RR58</accession>
<dbReference type="PIRSF" id="PIRSF028846">
    <property type="entry name" value="UCP028846"/>
    <property type="match status" value="1"/>
</dbReference>
<dbReference type="GO" id="GO:0016798">
    <property type="term" value="F:hydrolase activity, acting on glycosyl bonds"/>
    <property type="evidence" value="ECO:0007669"/>
    <property type="project" value="UniProtKB-KW"/>
</dbReference>
<dbReference type="InterPro" id="IPR008313">
    <property type="entry name" value="GH125"/>
</dbReference>
<evidence type="ECO:0000313" key="2">
    <source>
        <dbReference type="Proteomes" id="UP000681526"/>
    </source>
</evidence>
<proteinExistence type="predicted"/>
<dbReference type="SUPFAM" id="SSF48208">
    <property type="entry name" value="Six-hairpin glycosidases"/>
    <property type="match status" value="1"/>
</dbReference>
<gene>
    <name evidence="1" type="primary">txxe339-GH125</name>
    <name evidence="1" type="ORF">TXXE_04410</name>
</gene>
<evidence type="ECO:0000313" key="1">
    <source>
        <dbReference type="EMBL" id="CAG5080686.1"/>
    </source>
</evidence>
<keyword evidence="1" id="KW-0326">Glycosidase</keyword>